<reference evidence="4 5" key="1">
    <citation type="submission" date="2020-03" db="EMBL/GenBank/DDBJ databases">
        <authorList>
            <consortium name="Genoscope - CEA"/>
            <person name="William W."/>
        </authorList>
    </citation>
    <scope>NUCLEOTIDE SEQUENCE [LARGE SCALE GENOMIC DNA]</scope>
    <source>
        <strain evidence="5">DSM 16959</strain>
    </source>
</reference>
<dbReference type="Gene3D" id="1.10.357.10">
    <property type="entry name" value="Tetracycline Repressor, domain 2"/>
    <property type="match status" value="1"/>
</dbReference>
<dbReference type="AlphaFoldDB" id="A0A6S6XPU4"/>
<protein>
    <submittedName>
        <fullName evidence="4">Putative Tetracycline repressor protein class C</fullName>
    </submittedName>
</protein>
<gene>
    <name evidence="4" type="ORF">DENOEST_0771</name>
</gene>
<accession>A0A6S6XPU4</accession>
<dbReference type="InterPro" id="IPR050109">
    <property type="entry name" value="HTH-type_TetR-like_transc_reg"/>
</dbReference>
<dbReference type="Proteomes" id="UP000515733">
    <property type="component" value="Chromosome"/>
</dbReference>
<dbReference type="SUPFAM" id="SSF48498">
    <property type="entry name" value="Tetracyclin repressor-like, C-terminal domain"/>
    <property type="match status" value="1"/>
</dbReference>
<name>A0A6S6XPU4_9PROT</name>
<evidence type="ECO:0000256" key="2">
    <source>
        <dbReference type="ARBA" id="ARBA00023125"/>
    </source>
</evidence>
<sequence length="240" mass="26510">MVATKKIQISNESEGKRGRGRPSKLSEQIIINGALALLVNGTVEELTLSRLAQSLGTSVMSLYNYFPNRDALLEAVANQAFSQLVLPKPGKQWQDNLLAWLWAVQNHFDQFPVVTKMMGWDKRIPAAWMRVTVPVIRELKALGLQGEDLKFAVNWFLSSATGLMLIEGIAPDFRNSASYAALGSLTSDEQDLLLEVRQFPSPTNREDLLNYGFQQIIGGLGPLLKGRKIAPSKKAIGKMA</sequence>
<dbReference type="KEGG" id="doe:DENOEST_0771"/>
<dbReference type="InterPro" id="IPR036271">
    <property type="entry name" value="Tet_transcr_reg_TetR-rel_C_sf"/>
</dbReference>
<evidence type="ECO:0000256" key="1">
    <source>
        <dbReference type="ARBA" id="ARBA00023015"/>
    </source>
</evidence>
<organism evidence="4 5">
    <name type="scientific">Denitratisoma oestradiolicum</name>
    <dbReference type="NCBI Taxonomy" id="311182"/>
    <lineage>
        <taxon>Bacteria</taxon>
        <taxon>Pseudomonadati</taxon>
        <taxon>Pseudomonadota</taxon>
        <taxon>Betaproteobacteria</taxon>
        <taxon>Nitrosomonadales</taxon>
        <taxon>Sterolibacteriaceae</taxon>
        <taxon>Denitratisoma</taxon>
    </lineage>
</organism>
<dbReference type="GO" id="GO:0000976">
    <property type="term" value="F:transcription cis-regulatory region binding"/>
    <property type="evidence" value="ECO:0007669"/>
    <property type="project" value="TreeGrafter"/>
</dbReference>
<dbReference type="PROSITE" id="PS50977">
    <property type="entry name" value="HTH_TETR_2"/>
    <property type="match status" value="1"/>
</dbReference>
<keyword evidence="3" id="KW-0804">Transcription</keyword>
<dbReference type="GO" id="GO:0003700">
    <property type="term" value="F:DNA-binding transcription factor activity"/>
    <property type="evidence" value="ECO:0007669"/>
    <property type="project" value="TreeGrafter"/>
</dbReference>
<dbReference type="EMBL" id="LR778301">
    <property type="protein sequence ID" value="CAB1367936.1"/>
    <property type="molecule type" value="Genomic_DNA"/>
</dbReference>
<keyword evidence="1" id="KW-0805">Transcription regulation</keyword>
<keyword evidence="5" id="KW-1185">Reference proteome</keyword>
<dbReference type="SUPFAM" id="SSF46689">
    <property type="entry name" value="Homeodomain-like"/>
    <property type="match status" value="1"/>
</dbReference>
<dbReference type="OrthoDB" id="116240at2"/>
<dbReference type="InterPro" id="IPR001647">
    <property type="entry name" value="HTH_TetR"/>
</dbReference>
<dbReference type="PANTHER" id="PTHR30055:SF151">
    <property type="entry name" value="TRANSCRIPTIONAL REGULATORY PROTEIN"/>
    <property type="match status" value="1"/>
</dbReference>
<evidence type="ECO:0000313" key="4">
    <source>
        <dbReference type="EMBL" id="CAB1367936.1"/>
    </source>
</evidence>
<evidence type="ECO:0000256" key="3">
    <source>
        <dbReference type="ARBA" id="ARBA00023163"/>
    </source>
</evidence>
<dbReference type="PANTHER" id="PTHR30055">
    <property type="entry name" value="HTH-TYPE TRANSCRIPTIONAL REGULATOR RUTR"/>
    <property type="match status" value="1"/>
</dbReference>
<proteinExistence type="predicted"/>
<keyword evidence="2" id="KW-0238">DNA-binding</keyword>
<dbReference type="InterPro" id="IPR009057">
    <property type="entry name" value="Homeodomain-like_sf"/>
</dbReference>
<dbReference type="Pfam" id="PF00440">
    <property type="entry name" value="TetR_N"/>
    <property type="match status" value="1"/>
</dbReference>
<dbReference type="RefSeq" id="WP_145770053.1">
    <property type="nucleotide sequence ID" value="NZ_LR778301.1"/>
</dbReference>
<evidence type="ECO:0000313" key="5">
    <source>
        <dbReference type="Proteomes" id="UP000515733"/>
    </source>
</evidence>